<evidence type="ECO:0000313" key="3">
    <source>
        <dbReference type="Proteomes" id="UP000076643"/>
    </source>
</evidence>
<keyword evidence="1" id="KW-1133">Transmembrane helix</keyword>
<comment type="caution">
    <text evidence="2">The sequence shown here is derived from an EMBL/GenBank/DDBJ whole genome shotgun (WGS) entry which is preliminary data.</text>
</comment>
<keyword evidence="1" id="KW-0812">Transmembrane</keyword>
<accession>A0A161XXV7</accession>
<proteinExistence type="predicted"/>
<gene>
    <name evidence="2" type="ORF">N475_14205</name>
</gene>
<dbReference type="AlphaFoldDB" id="A0A161XXV7"/>
<evidence type="ECO:0008006" key="4">
    <source>
        <dbReference type="Google" id="ProtNLM"/>
    </source>
</evidence>
<keyword evidence="3" id="KW-1185">Reference proteome</keyword>
<reference evidence="2 3" key="1">
    <citation type="submission" date="2013-07" db="EMBL/GenBank/DDBJ databases">
        <title>Comparative Genomic and Metabolomic Analysis of Twelve Strains of Pseudoalteromonas luteoviolacea.</title>
        <authorList>
            <person name="Vynne N.G."/>
            <person name="Mansson M."/>
            <person name="Gram L."/>
        </authorList>
    </citation>
    <scope>NUCLEOTIDE SEQUENCE [LARGE SCALE GENOMIC DNA]</scope>
    <source>
        <strain evidence="2 3">DSM 6061</strain>
    </source>
</reference>
<organism evidence="2 3">
    <name type="scientific">Pseudoalteromonas luteoviolacea DSM 6061</name>
    <dbReference type="NCBI Taxonomy" id="1365250"/>
    <lineage>
        <taxon>Bacteria</taxon>
        <taxon>Pseudomonadati</taxon>
        <taxon>Pseudomonadota</taxon>
        <taxon>Gammaproteobacteria</taxon>
        <taxon>Alteromonadales</taxon>
        <taxon>Pseudoalteromonadaceae</taxon>
        <taxon>Pseudoalteromonas</taxon>
    </lineage>
</organism>
<feature type="transmembrane region" description="Helical" evidence="1">
    <location>
        <begin position="50"/>
        <end position="68"/>
    </location>
</feature>
<dbReference type="PATRIC" id="fig|1365250.3.peg.2069"/>
<sequence length="95" mass="10696">MQRLTWSNFLTSSERHWDVAGILFGAIAGIALLGQLITEINRHGESTLSMTFLFGYVVVFGFWLLYGMRFKRPAIIVTNAVCLFLQSWIAIVVLG</sequence>
<dbReference type="Proteomes" id="UP000076643">
    <property type="component" value="Unassembled WGS sequence"/>
</dbReference>
<dbReference type="Gene3D" id="1.20.1280.290">
    <property type="match status" value="1"/>
</dbReference>
<feature type="transmembrane region" description="Helical" evidence="1">
    <location>
        <begin position="20"/>
        <end position="38"/>
    </location>
</feature>
<protein>
    <recommendedName>
        <fullName evidence="4">Iron uptake protein</fullName>
    </recommendedName>
</protein>
<dbReference type="RefSeq" id="WP_063365178.1">
    <property type="nucleotide sequence ID" value="NZ_AQHB01000039.1"/>
</dbReference>
<feature type="transmembrane region" description="Helical" evidence="1">
    <location>
        <begin position="74"/>
        <end position="94"/>
    </location>
</feature>
<name>A0A161XXV7_9GAMM</name>
<dbReference type="EMBL" id="AUYB01000099">
    <property type="protein sequence ID" value="KZN39566.1"/>
    <property type="molecule type" value="Genomic_DNA"/>
</dbReference>
<evidence type="ECO:0000256" key="1">
    <source>
        <dbReference type="SAM" id="Phobius"/>
    </source>
</evidence>
<keyword evidence="1" id="KW-0472">Membrane</keyword>
<evidence type="ECO:0000313" key="2">
    <source>
        <dbReference type="EMBL" id="KZN39566.1"/>
    </source>
</evidence>